<keyword evidence="1" id="KW-0732">Signal</keyword>
<evidence type="ECO:0000313" key="2">
    <source>
        <dbReference type="EMBL" id="QID92125.1"/>
    </source>
</evidence>
<name>A0A6G6CHX4_PROCL</name>
<feature type="chain" id="PRO_5026288983" evidence="1">
    <location>
        <begin position="24"/>
        <end position="48"/>
    </location>
</feature>
<proteinExistence type="evidence at transcript level"/>
<reference evidence="2" key="1">
    <citation type="journal article" date="2020" name="Dev. Comp. Immunol.">
        <title>Identification and functional characterization of the astacidin family of proline-rich host defence peptides (PcAst) from the red swamp crayfish (Procambarus clarkii, Girard 1852).</title>
        <authorList>
            <person name="Roncevic T."/>
            <person name="Cikes-Culic V."/>
            <person name="Maravic A."/>
            <person name="Capanni F."/>
            <person name="Gerdol M."/>
            <person name="Pacor S."/>
            <person name="Tossi A."/>
            <person name="Giulianini P.G."/>
            <person name="Pallavicini A."/>
            <person name="Manfrin C."/>
        </authorList>
    </citation>
    <scope>NUCLEOTIDE SEQUENCE</scope>
</reference>
<evidence type="ECO:0000256" key="1">
    <source>
        <dbReference type="SAM" id="SignalP"/>
    </source>
</evidence>
<sequence>MRLLYLLLSVALVALMAAVPSQASNVYRPPPYRPVYRPLRRPGYRPGK</sequence>
<organism evidence="2">
    <name type="scientific">Procambarus clarkii</name>
    <name type="common">Red swamp crayfish</name>
    <dbReference type="NCBI Taxonomy" id="6728"/>
    <lineage>
        <taxon>Eukaryota</taxon>
        <taxon>Metazoa</taxon>
        <taxon>Ecdysozoa</taxon>
        <taxon>Arthropoda</taxon>
        <taxon>Crustacea</taxon>
        <taxon>Multicrustacea</taxon>
        <taxon>Malacostraca</taxon>
        <taxon>Eumalacostraca</taxon>
        <taxon>Eucarida</taxon>
        <taxon>Decapoda</taxon>
        <taxon>Pleocyemata</taxon>
        <taxon>Astacidea</taxon>
        <taxon>Astacoidea</taxon>
        <taxon>Cambaridae</taxon>
        <taxon>Procambarus</taxon>
    </lineage>
</organism>
<feature type="signal peptide" evidence="1">
    <location>
        <begin position="1"/>
        <end position="23"/>
    </location>
</feature>
<dbReference type="EMBL" id="MN848349">
    <property type="protein sequence ID" value="QID92125.1"/>
    <property type="molecule type" value="mRNA"/>
</dbReference>
<protein>
    <submittedName>
        <fullName evidence="2">PcAst-1c_Astacidin</fullName>
    </submittedName>
</protein>
<accession>A0A6G6CHX4</accession>
<dbReference type="AlphaFoldDB" id="A0A6G6CHX4"/>